<dbReference type="InterPro" id="IPR036388">
    <property type="entry name" value="WH-like_DNA-bd_sf"/>
</dbReference>
<keyword evidence="3" id="KW-0804">Transcription</keyword>
<dbReference type="GO" id="GO:0003677">
    <property type="term" value="F:DNA binding"/>
    <property type="evidence" value="ECO:0007669"/>
    <property type="project" value="UniProtKB-KW"/>
</dbReference>
<dbReference type="Gene3D" id="1.20.120.530">
    <property type="entry name" value="GntR ligand-binding domain-like"/>
    <property type="match status" value="1"/>
</dbReference>
<keyword evidence="6" id="KW-1185">Reference proteome</keyword>
<evidence type="ECO:0000313" key="6">
    <source>
        <dbReference type="Proteomes" id="UP000001556"/>
    </source>
</evidence>
<evidence type="ECO:0000256" key="1">
    <source>
        <dbReference type="ARBA" id="ARBA00023015"/>
    </source>
</evidence>
<dbReference type="PRINTS" id="PR00035">
    <property type="entry name" value="HTHGNTR"/>
</dbReference>
<dbReference type="PANTHER" id="PTHR43537:SF5">
    <property type="entry name" value="UXU OPERON TRANSCRIPTIONAL REGULATOR"/>
    <property type="match status" value="1"/>
</dbReference>
<dbReference type="OrthoDB" id="9799482at2"/>
<proteinExistence type="predicted"/>
<dbReference type="Pfam" id="PF00392">
    <property type="entry name" value="GntR"/>
    <property type="match status" value="1"/>
</dbReference>
<evidence type="ECO:0000256" key="2">
    <source>
        <dbReference type="ARBA" id="ARBA00023125"/>
    </source>
</evidence>
<accession>A4J6J9</accession>
<dbReference type="SMART" id="SM00895">
    <property type="entry name" value="FCD"/>
    <property type="match status" value="1"/>
</dbReference>
<dbReference type="EMBL" id="CP000612">
    <property type="protein sequence ID" value="ABO50702.1"/>
    <property type="molecule type" value="Genomic_DNA"/>
</dbReference>
<dbReference type="InterPro" id="IPR008920">
    <property type="entry name" value="TF_FadR/GntR_C"/>
</dbReference>
<gene>
    <name evidence="5" type="ordered locus">Dred_2187</name>
</gene>
<name>A4J6J9_DESRM</name>
<dbReference type="InterPro" id="IPR000524">
    <property type="entry name" value="Tscrpt_reg_HTH_GntR"/>
</dbReference>
<protein>
    <submittedName>
        <fullName evidence="5">Transcriptional regulator, GntR family</fullName>
    </submittedName>
</protein>
<dbReference type="GO" id="GO:0003700">
    <property type="term" value="F:DNA-binding transcription factor activity"/>
    <property type="evidence" value="ECO:0007669"/>
    <property type="project" value="InterPro"/>
</dbReference>
<keyword evidence="1" id="KW-0805">Transcription regulation</keyword>
<dbReference type="PANTHER" id="PTHR43537">
    <property type="entry name" value="TRANSCRIPTIONAL REGULATOR, GNTR FAMILY"/>
    <property type="match status" value="1"/>
</dbReference>
<dbReference type="InterPro" id="IPR036390">
    <property type="entry name" value="WH_DNA-bd_sf"/>
</dbReference>
<reference evidence="5 6" key="1">
    <citation type="submission" date="2007-03" db="EMBL/GenBank/DDBJ databases">
        <title>Complete sequence of Desulfotomaculum reducens MI-1.</title>
        <authorList>
            <consortium name="US DOE Joint Genome Institute"/>
            <person name="Copeland A."/>
            <person name="Lucas S."/>
            <person name="Lapidus A."/>
            <person name="Barry K."/>
            <person name="Detter J.C."/>
            <person name="Glavina del Rio T."/>
            <person name="Hammon N."/>
            <person name="Israni S."/>
            <person name="Dalin E."/>
            <person name="Tice H."/>
            <person name="Pitluck S."/>
            <person name="Sims D."/>
            <person name="Brettin T."/>
            <person name="Bruce D."/>
            <person name="Han C."/>
            <person name="Tapia R."/>
            <person name="Schmutz J."/>
            <person name="Larimer F."/>
            <person name="Land M."/>
            <person name="Hauser L."/>
            <person name="Kyrpides N."/>
            <person name="Kim E."/>
            <person name="Tebo B.M."/>
            <person name="Richardson P."/>
        </authorList>
    </citation>
    <scope>NUCLEOTIDE SEQUENCE [LARGE SCALE GENOMIC DNA]</scope>
    <source>
        <strain evidence="5 6">MI-1</strain>
    </source>
</reference>
<organism evidence="5 6">
    <name type="scientific">Desulforamulus reducens (strain ATCC BAA-1160 / DSM 100696 / MI-1)</name>
    <name type="common">Desulfotomaculum reducens</name>
    <dbReference type="NCBI Taxonomy" id="349161"/>
    <lineage>
        <taxon>Bacteria</taxon>
        <taxon>Bacillati</taxon>
        <taxon>Bacillota</taxon>
        <taxon>Clostridia</taxon>
        <taxon>Eubacteriales</taxon>
        <taxon>Peptococcaceae</taxon>
        <taxon>Desulforamulus</taxon>
    </lineage>
</organism>
<dbReference type="eggNOG" id="COG2186">
    <property type="taxonomic scope" value="Bacteria"/>
</dbReference>
<evidence type="ECO:0000313" key="5">
    <source>
        <dbReference type="EMBL" id="ABO50702.1"/>
    </source>
</evidence>
<dbReference type="STRING" id="349161.Dred_2187"/>
<sequence length="239" mass="27023">MEFKPIKPKKIYEEIVDQLKGMITRGELSPGDKLLPERELADQLQVGRSAVREAYRALEAIGIIEIRAGEGTFVRELNTKSMTDIMSFAVITGKGAILELLELRKIIEIEAAALAAERLTKDNLINLKKCLDKMKEDVNKGVVGEVSDLIFHHAITEAAHNSLLTRVISSVSDTMKTEMKKVRERMYETPGRPEILYKQHEEIYQAIVNRDPAEARKAMLNHLVSTEQVLIQVMNKDKI</sequence>
<dbReference type="CDD" id="cd07377">
    <property type="entry name" value="WHTH_GntR"/>
    <property type="match status" value="1"/>
</dbReference>
<dbReference type="SMART" id="SM00345">
    <property type="entry name" value="HTH_GNTR"/>
    <property type="match status" value="1"/>
</dbReference>
<dbReference type="AlphaFoldDB" id="A4J6J9"/>
<evidence type="ECO:0000259" key="4">
    <source>
        <dbReference type="PROSITE" id="PS50949"/>
    </source>
</evidence>
<dbReference type="RefSeq" id="WP_011878504.1">
    <property type="nucleotide sequence ID" value="NC_009253.1"/>
</dbReference>
<dbReference type="PROSITE" id="PS50949">
    <property type="entry name" value="HTH_GNTR"/>
    <property type="match status" value="1"/>
</dbReference>
<dbReference type="SUPFAM" id="SSF48008">
    <property type="entry name" value="GntR ligand-binding domain-like"/>
    <property type="match status" value="1"/>
</dbReference>
<dbReference type="SUPFAM" id="SSF46785">
    <property type="entry name" value="Winged helix' DNA-binding domain"/>
    <property type="match status" value="1"/>
</dbReference>
<dbReference type="KEGG" id="drm:Dred_2187"/>
<dbReference type="Proteomes" id="UP000001556">
    <property type="component" value="Chromosome"/>
</dbReference>
<feature type="domain" description="HTH gntR-type" evidence="4">
    <location>
        <begin position="9"/>
        <end position="77"/>
    </location>
</feature>
<evidence type="ECO:0000256" key="3">
    <source>
        <dbReference type="ARBA" id="ARBA00023163"/>
    </source>
</evidence>
<dbReference type="Gene3D" id="1.10.10.10">
    <property type="entry name" value="Winged helix-like DNA-binding domain superfamily/Winged helix DNA-binding domain"/>
    <property type="match status" value="1"/>
</dbReference>
<keyword evidence="2" id="KW-0238">DNA-binding</keyword>
<dbReference type="HOGENOM" id="CLU_017584_9_3_9"/>
<dbReference type="Pfam" id="PF07729">
    <property type="entry name" value="FCD"/>
    <property type="match status" value="1"/>
</dbReference>
<dbReference type="InterPro" id="IPR011711">
    <property type="entry name" value="GntR_C"/>
</dbReference>